<dbReference type="PANTHER" id="PTHR13146:SF1">
    <property type="entry name" value="SUGAR PHOSPHATE TRANSPORTER DOMAIN-CONTAINING PROTEIN"/>
    <property type="match status" value="1"/>
</dbReference>
<dbReference type="Pfam" id="PF00892">
    <property type="entry name" value="EamA"/>
    <property type="match status" value="1"/>
</dbReference>
<feature type="domain" description="EamA" evidence="2">
    <location>
        <begin position="197"/>
        <end position="264"/>
    </location>
</feature>
<keyword evidence="1" id="KW-0472">Membrane</keyword>
<organism evidence="3 4">
    <name type="scientific">Cyclospora cayetanensis</name>
    <dbReference type="NCBI Taxonomy" id="88456"/>
    <lineage>
        <taxon>Eukaryota</taxon>
        <taxon>Sar</taxon>
        <taxon>Alveolata</taxon>
        <taxon>Apicomplexa</taxon>
        <taxon>Conoidasida</taxon>
        <taxon>Coccidia</taxon>
        <taxon>Eucoccidiorida</taxon>
        <taxon>Eimeriorina</taxon>
        <taxon>Eimeriidae</taxon>
        <taxon>Cyclospora</taxon>
    </lineage>
</organism>
<feature type="transmembrane region" description="Helical" evidence="1">
    <location>
        <begin position="367"/>
        <end position="384"/>
    </location>
</feature>
<dbReference type="PANTHER" id="PTHR13146">
    <property type="match status" value="1"/>
</dbReference>
<gene>
    <name evidence="3" type="ORF">cyc_02737</name>
</gene>
<dbReference type="AlphaFoldDB" id="A0A1D3CU14"/>
<evidence type="ECO:0000313" key="4">
    <source>
        <dbReference type="Proteomes" id="UP000095192"/>
    </source>
</evidence>
<keyword evidence="4" id="KW-1185">Reference proteome</keyword>
<dbReference type="VEuPathDB" id="ToxoDB:cyc_02737"/>
<comment type="caution">
    <text evidence="3">The sequence shown here is derived from an EMBL/GenBank/DDBJ whole genome shotgun (WGS) entry which is preliminary data.</text>
</comment>
<feature type="transmembrane region" description="Helical" evidence="1">
    <location>
        <begin position="396"/>
        <end position="414"/>
    </location>
</feature>
<protein>
    <submittedName>
        <fullName evidence="3">Transporter permease protein</fullName>
    </submittedName>
</protein>
<feature type="transmembrane region" description="Helical" evidence="1">
    <location>
        <begin position="333"/>
        <end position="355"/>
    </location>
</feature>
<evidence type="ECO:0000313" key="3">
    <source>
        <dbReference type="EMBL" id="OEH74690.1"/>
    </source>
</evidence>
<dbReference type="GO" id="GO:0016020">
    <property type="term" value="C:membrane"/>
    <property type="evidence" value="ECO:0007669"/>
    <property type="project" value="InterPro"/>
</dbReference>
<evidence type="ECO:0000256" key="1">
    <source>
        <dbReference type="SAM" id="Phobius"/>
    </source>
</evidence>
<dbReference type="InParanoid" id="A0A1D3CU14"/>
<dbReference type="EMBL" id="JROU02001962">
    <property type="protein sequence ID" value="OEH74690.1"/>
    <property type="molecule type" value="Genomic_DNA"/>
</dbReference>
<dbReference type="InterPro" id="IPR037185">
    <property type="entry name" value="EmrE-like"/>
</dbReference>
<reference evidence="3 4" key="1">
    <citation type="journal article" date="2016" name="BMC Genomics">
        <title>Comparative genomics reveals Cyclospora cayetanensis possesses coccidia-like metabolism and invasion components but unique surface antigens.</title>
        <authorList>
            <person name="Liu S."/>
            <person name="Wang L."/>
            <person name="Zheng H."/>
            <person name="Xu Z."/>
            <person name="Roellig D.M."/>
            <person name="Li N."/>
            <person name="Frace M.A."/>
            <person name="Tang K."/>
            <person name="Arrowood M.J."/>
            <person name="Moss D.M."/>
            <person name="Zhang L."/>
            <person name="Feng Y."/>
            <person name="Xiao L."/>
        </authorList>
    </citation>
    <scope>NUCLEOTIDE SEQUENCE [LARGE SCALE GENOMIC DNA]</scope>
    <source>
        <strain evidence="3 4">CHN_HEN01</strain>
    </source>
</reference>
<feature type="transmembrane region" description="Helical" evidence="1">
    <location>
        <begin position="203"/>
        <end position="227"/>
    </location>
</feature>
<dbReference type="VEuPathDB" id="ToxoDB:LOC34622668"/>
<sequence length="462" mass="49723">MKQSGALSGRLLLQLALVVAFLTAYCVQPLLVDLMKFNASQFPAPDVSARFSVLLPRTRLSALSCLPYVCPVLLLASIPSFASPSPSRHACCFLRRFFYASDRHISLPPHPSSLSAPSLEASPHLTLCLLPLPPSPTSASQASTFSILIPHYYSMMMVVPLHNKSIETLPLGVPQRVRLEEGSRGLASGYPIMDLQFLRIPTVTLCLLLSLAAAGLIYAGAAVYIVVDSSSLVWTAVWSTAILNKKLSPTQWLAIVVISLGVSLKACQLNLAFNDEEFVGVLLILVASILMGLTFVLNEKFMLGSRPVEGPNLVCMMGYACTSTLQGTRLRNATVASCSLWLFISGWVHSGTLWYLMSSFGAVSTGILKGLKVALVFIISHFLFCEIQPNQCLNPWTAASAVTCVVGVIMYSLAAPPKKLSEMSAKLITGEEDSPSASTEATPCSGEVVLADKDRRGALRCH</sequence>
<name>A0A1D3CU14_9EIME</name>
<dbReference type="Proteomes" id="UP000095192">
    <property type="component" value="Unassembled WGS sequence"/>
</dbReference>
<evidence type="ECO:0000259" key="2">
    <source>
        <dbReference type="Pfam" id="PF00892"/>
    </source>
</evidence>
<dbReference type="InterPro" id="IPR000620">
    <property type="entry name" value="EamA_dom"/>
</dbReference>
<dbReference type="SUPFAM" id="SSF103481">
    <property type="entry name" value="Multidrug resistance efflux transporter EmrE"/>
    <property type="match status" value="1"/>
</dbReference>
<feature type="transmembrane region" description="Helical" evidence="1">
    <location>
        <begin position="278"/>
        <end position="297"/>
    </location>
</feature>
<proteinExistence type="predicted"/>
<keyword evidence="1" id="KW-1133">Transmembrane helix</keyword>
<accession>A0A1D3CU14</accession>
<keyword evidence="1" id="KW-0812">Transmembrane</keyword>